<protein>
    <recommendedName>
        <fullName evidence="5">Sporulation lipoprotein YhcN/YlaJ (Spore_YhcN_YlaJ)</fullName>
    </recommendedName>
</protein>
<feature type="region of interest" description="Disordered" evidence="1">
    <location>
        <begin position="33"/>
        <end position="52"/>
    </location>
</feature>
<accession>A0A917GZD4</accession>
<dbReference type="AlphaFoldDB" id="A0A917GZD4"/>
<organism evidence="3 4">
    <name type="scientific">Paenibacillus radicis</name>
    <name type="common">ex Gao et al. 2016</name>
    <dbReference type="NCBI Taxonomy" id="1737354"/>
    <lineage>
        <taxon>Bacteria</taxon>
        <taxon>Bacillati</taxon>
        <taxon>Bacillota</taxon>
        <taxon>Bacilli</taxon>
        <taxon>Bacillales</taxon>
        <taxon>Paenibacillaceae</taxon>
        <taxon>Paenibacillus</taxon>
    </lineage>
</organism>
<dbReference type="Proteomes" id="UP000600247">
    <property type="component" value="Unassembled WGS sequence"/>
</dbReference>
<feature type="signal peptide" evidence="2">
    <location>
        <begin position="1"/>
        <end position="22"/>
    </location>
</feature>
<name>A0A917GZD4_9BACL</name>
<evidence type="ECO:0000313" key="3">
    <source>
        <dbReference type="EMBL" id="GGG62400.1"/>
    </source>
</evidence>
<evidence type="ECO:0000256" key="1">
    <source>
        <dbReference type="SAM" id="MobiDB-lite"/>
    </source>
</evidence>
<comment type="caution">
    <text evidence="3">The sequence shown here is derived from an EMBL/GenBank/DDBJ whole genome shotgun (WGS) entry which is preliminary data.</text>
</comment>
<proteinExistence type="predicted"/>
<feature type="chain" id="PRO_5039259415" description="Sporulation lipoprotein YhcN/YlaJ (Spore_YhcN_YlaJ)" evidence="2">
    <location>
        <begin position="23"/>
        <end position="250"/>
    </location>
</feature>
<evidence type="ECO:0000256" key="2">
    <source>
        <dbReference type="SAM" id="SignalP"/>
    </source>
</evidence>
<reference evidence="3 4" key="1">
    <citation type="journal article" date="2014" name="Int. J. Syst. Evol. Microbiol.">
        <title>Complete genome sequence of Corynebacterium casei LMG S-19264T (=DSM 44701T), isolated from a smear-ripened cheese.</title>
        <authorList>
            <consortium name="US DOE Joint Genome Institute (JGI-PGF)"/>
            <person name="Walter F."/>
            <person name="Albersmeier A."/>
            <person name="Kalinowski J."/>
            <person name="Ruckert C."/>
        </authorList>
    </citation>
    <scope>NUCLEOTIDE SEQUENCE [LARGE SCALE GENOMIC DNA]</scope>
    <source>
        <strain evidence="3 4">CGMCC 1.15286</strain>
    </source>
</reference>
<dbReference type="RefSeq" id="WP_188888304.1">
    <property type="nucleotide sequence ID" value="NZ_BMHY01000002.1"/>
</dbReference>
<evidence type="ECO:0000313" key="4">
    <source>
        <dbReference type="Proteomes" id="UP000600247"/>
    </source>
</evidence>
<evidence type="ECO:0008006" key="5">
    <source>
        <dbReference type="Google" id="ProtNLM"/>
    </source>
</evidence>
<gene>
    <name evidence="3" type="ORF">GCM10010918_15130</name>
</gene>
<dbReference type="EMBL" id="BMHY01000002">
    <property type="protein sequence ID" value="GGG62400.1"/>
    <property type="molecule type" value="Genomic_DNA"/>
</dbReference>
<sequence length="250" mass="28223">MNKRVAGTFTLTLLLLVSLTTACGYEKRIQNSDHDYGSRQAGDPKNARTAKMYGSASGENNLKQHDNAFFEYSNTLSNKVTQLNGIGTAIVMLTDKNAYVGLALDWTAVGTKSTGRTNEQSNGDAVYNTDTGSQYWDNRQLITPYNSYFSVNDHSQLSHELKQTVAKRIREYAPTVQEVHISANMDFVNQLNEYAKQAWMNRSLVPWTEDFNNLVKYQFAGGDKMPSQIIEYENMRAKSRRGESIIPYAR</sequence>
<keyword evidence="4" id="KW-1185">Reference proteome</keyword>
<keyword evidence="2" id="KW-0732">Signal</keyword>
<dbReference type="PROSITE" id="PS51257">
    <property type="entry name" value="PROKAR_LIPOPROTEIN"/>
    <property type="match status" value="1"/>
</dbReference>